<reference evidence="1 2" key="1">
    <citation type="submission" date="2019-09" db="EMBL/GenBank/DDBJ databases">
        <title>Taxonomy of Antarctic Massilia spp.: description of Massilia rubra sp. nov., Massilia aquatica sp. nov., Massilia mucilaginosa sp. nov., Massilia frigida sp. nov. isolated from streams, lakes and regoliths.</title>
        <authorList>
            <person name="Holochova P."/>
            <person name="Sedlacek I."/>
            <person name="Kralova S."/>
            <person name="Maslanova I."/>
            <person name="Busse H.-J."/>
            <person name="Stankova E."/>
            <person name="Vrbovska V."/>
            <person name="Kovarovic V."/>
            <person name="Bartak M."/>
            <person name="Svec P."/>
            <person name="Pantucek R."/>
        </authorList>
    </citation>
    <scope>NUCLEOTIDE SEQUENCE [LARGE SCALE GENOMIC DNA]</scope>
    <source>
        <strain evidence="1 2">CCM 8693</strain>
    </source>
</reference>
<organism evidence="1 2">
    <name type="scientific">Massilia aquatica</name>
    <dbReference type="NCBI Taxonomy" id="2609000"/>
    <lineage>
        <taxon>Bacteria</taxon>
        <taxon>Pseudomonadati</taxon>
        <taxon>Pseudomonadota</taxon>
        <taxon>Betaproteobacteria</taxon>
        <taxon>Burkholderiales</taxon>
        <taxon>Oxalobacteraceae</taxon>
        <taxon>Telluria group</taxon>
        <taxon>Massilia</taxon>
    </lineage>
</organism>
<accession>A0ABX0M3V0</accession>
<proteinExistence type="predicted"/>
<keyword evidence="2" id="KW-1185">Reference proteome</keyword>
<comment type="caution">
    <text evidence="1">The sequence shown here is derived from an EMBL/GenBank/DDBJ whole genome shotgun (WGS) entry which is preliminary data.</text>
</comment>
<protein>
    <submittedName>
        <fullName evidence="1">Uncharacterized protein</fullName>
    </submittedName>
</protein>
<dbReference type="Proteomes" id="UP000819052">
    <property type="component" value="Unassembled WGS sequence"/>
</dbReference>
<dbReference type="EMBL" id="VVIW01000009">
    <property type="protein sequence ID" value="NHZ41849.1"/>
    <property type="molecule type" value="Genomic_DNA"/>
</dbReference>
<dbReference type="RefSeq" id="WP_167077611.1">
    <property type="nucleotide sequence ID" value="NZ_VVIW01000009.1"/>
</dbReference>
<gene>
    <name evidence="1" type="ORF">F1609_17010</name>
</gene>
<evidence type="ECO:0000313" key="1">
    <source>
        <dbReference type="EMBL" id="NHZ41849.1"/>
    </source>
</evidence>
<sequence>MLDNSPESRSLINACWLIEEMQNELRHVLAFSGDQRSRWHAQNALRLAQLLQFAEQARLSGDTYERIRKNVCMLHKPLTGAVEISADDIGRISALLREIDNEGFCCWTI</sequence>
<name>A0ABX0M3V0_9BURK</name>
<evidence type="ECO:0000313" key="2">
    <source>
        <dbReference type="Proteomes" id="UP000819052"/>
    </source>
</evidence>